<comment type="similarity">
    <text evidence="7">Belongs to the iron/ascorbate-dependent oxidoreductase family. GA20OX subfamily.</text>
</comment>
<dbReference type="Pfam" id="PF14226">
    <property type="entry name" value="DIOX_N"/>
    <property type="match status" value="1"/>
</dbReference>
<dbReference type="SUPFAM" id="SSF51197">
    <property type="entry name" value="Clavaminate synthase-like"/>
    <property type="match status" value="1"/>
</dbReference>
<reference evidence="11" key="1">
    <citation type="journal article" date="2020" name="Nat. Commun.">
        <title>Genome sequence of the cluster root forming white lupin.</title>
        <authorList>
            <person name="Hufnagel B."/>
            <person name="Marques A."/>
            <person name="Soriano A."/>
            <person name="Marques L."/>
            <person name="Divol F."/>
            <person name="Doumas P."/>
            <person name="Sallet E."/>
            <person name="Mancinotti D."/>
            <person name="Carrere S."/>
            <person name="Marande W."/>
            <person name="Arribat S."/>
            <person name="Keller J."/>
            <person name="Huneau C."/>
            <person name="Blein T."/>
            <person name="Aime D."/>
            <person name="Laguerre M."/>
            <person name="Taylor J."/>
            <person name="Schubert V."/>
            <person name="Nelson M."/>
            <person name="Geu-Flores F."/>
            <person name="Crespi M."/>
            <person name="Gallardo-Guerrero K."/>
            <person name="Delaux P.-M."/>
            <person name="Salse J."/>
            <person name="Berges H."/>
            <person name="Guyot R."/>
            <person name="Gouzy J."/>
            <person name="Peret B."/>
        </authorList>
    </citation>
    <scope>NUCLEOTIDE SEQUENCE [LARGE SCALE GENOMIC DNA]</scope>
    <source>
        <strain evidence="11">cv. Amiga</strain>
    </source>
</reference>
<sequence>MAMLHAPQNPIENDKVAEKLTFDVMQNQHNIPSQFLWPDHELQSLTSPELEVPTIDLKAFLSGDPQAIETACSQVDEACKKHGFFHVVNHGVDTKLKTQALNLLDDFFCMPLSEKERAKRKIGEHEGYANSFIGRFSSSLPWKETLSFFYSKDSSVKTVEEYFVNVMGEDFRKIGNVYQEYCEAMNNISLVIMELLGMSLGVGRECFRNFFEDTKSIMRLNYYPPCQKPDLVLGTGPHCDPPALAILNQDQVGGLQVLVDGTWYSIVPKEDAFVVNLGDTFMALSNGIYKSCLHRAVVNNKIVRKSIAFFLCTNAEKVITPPKELVNNENPRLYPDFNWPTFHDFTQKHYRCNPKTLDAFSNWVKEEELITGNHNVATAIKYMK</sequence>
<dbReference type="PANTHER" id="PTHR47990">
    <property type="entry name" value="2-OXOGLUTARATE (2OG) AND FE(II)-DEPENDENT OXYGENASE SUPERFAMILY PROTEIN-RELATED"/>
    <property type="match status" value="1"/>
</dbReference>
<dbReference type="InterPro" id="IPR044861">
    <property type="entry name" value="IPNS-like_FE2OG_OXY"/>
</dbReference>
<evidence type="ECO:0000256" key="9">
    <source>
        <dbReference type="RuleBase" id="RU003682"/>
    </source>
</evidence>
<dbReference type="AlphaFoldDB" id="A0A6A5LME2"/>
<dbReference type="PRINTS" id="PR00682">
    <property type="entry name" value="IPNSYNTHASE"/>
</dbReference>
<evidence type="ECO:0000256" key="6">
    <source>
        <dbReference type="ARBA" id="ARBA00037909"/>
    </source>
</evidence>
<dbReference type="GO" id="GO:0009686">
    <property type="term" value="P:gibberellin biosynthetic process"/>
    <property type="evidence" value="ECO:0007669"/>
    <property type="project" value="UniProtKB-ARBA"/>
</dbReference>
<evidence type="ECO:0000313" key="10">
    <source>
        <dbReference type="EMBL" id="KAE9595565.1"/>
    </source>
</evidence>
<dbReference type="GO" id="GO:0046872">
    <property type="term" value="F:metal ion binding"/>
    <property type="evidence" value="ECO:0007669"/>
    <property type="project" value="UniProtKB-KW"/>
</dbReference>
<evidence type="ECO:0000256" key="7">
    <source>
        <dbReference type="ARBA" id="ARBA00043997"/>
    </source>
</evidence>
<gene>
    <name evidence="10" type="ORF">Lalb_Chr17g0340131</name>
</gene>
<protein>
    <submittedName>
        <fullName evidence="10">Putative gibberellin-44 dioxygenase</fullName>
    </submittedName>
</protein>
<comment type="catalytic activity">
    <reaction evidence="8">
        <text>gibberellin A12 + 2 2-oxoglutarate + 3 O2 + H(+) = gibberellin A9 + 2 succinate + 3 CO2 + 2 H2O</text>
        <dbReference type="Rhea" id="RHEA:60772"/>
        <dbReference type="ChEBI" id="CHEBI:15377"/>
        <dbReference type="ChEBI" id="CHEBI:15378"/>
        <dbReference type="ChEBI" id="CHEBI:15379"/>
        <dbReference type="ChEBI" id="CHEBI:16526"/>
        <dbReference type="ChEBI" id="CHEBI:16810"/>
        <dbReference type="ChEBI" id="CHEBI:30031"/>
        <dbReference type="ChEBI" id="CHEBI:58627"/>
        <dbReference type="ChEBI" id="CHEBI:73255"/>
    </reaction>
    <physiologicalReaction direction="left-to-right" evidence="8">
        <dbReference type="Rhea" id="RHEA:60773"/>
    </physiologicalReaction>
</comment>
<comment type="pathway">
    <text evidence="2">Hormone biosynthesis.</text>
</comment>
<comment type="cofactor">
    <cofactor evidence="1">
        <name>L-ascorbate</name>
        <dbReference type="ChEBI" id="CHEBI:38290"/>
    </cofactor>
</comment>
<evidence type="ECO:0000313" key="11">
    <source>
        <dbReference type="Proteomes" id="UP000447434"/>
    </source>
</evidence>
<evidence type="ECO:0000256" key="8">
    <source>
        <dbReference type="ARBA" id="ARBA00050508"/>
    </source>
</evidence>
<proteinExistence type="inferred from homology"/>
<dbReference type="Proteomes" id="UP000447434">
    <property type="component" value="Chromosome 17"/>
</dbReference>
<evidence type="ECO:0000256" key="2">
    <source>
        <dbReference type="ARBA" id="ARBA00004972"/>
    </source>
</evidence>
<name>A0A6A5LME2_LUPAL</name>
<dbReference type="InterPro" id="IPR005123">
    <property type="entry name" value="Oxoglu/Fe-dep_dioxygenase_dom"/>
</dbReference>
<comment type="caution">
    <text evidence="10">The sequence shown here is derived from an EMBL/GenBank/DDBJ whole genome shotgun (WGS) entry which is preliminary data.</text>
</comment>
<evidence type="ECO:0000256" key="1">
    <source>
        <dbReference type="ARBA" id="ARBA00001961"/>
    </source>
</evidence>
<keyword evidence="4 9" id="KW-0560">Oxidoreductase</keyword>
<organism evidence="10 11">
    <name type="scientific">Lupinus albus</name>
    <name type="common">White lupine</name>
    <name type="synonym">Lupinus termis</name>
    <dbReference type="NCBI Taxonomy" id="3870"/>
    <lineage>
        <taxon>Eukaryota</taxon>
        <taxon>Viridiplantae</taxon>
        <taxon>Streptophyta</taxon>
        <taxon>Embryophyta</taxon>
        <taxon>Tracheophyta</taxon>
        <taxon>Spermatophyta</taxon>
        <taxon>Magnoliopsida</taxon>
        <taxon>eudicotyledons</taxon>
        <taxon>Gunneridae</taxon>
        <taxon>Pentapetalae</taxon>
        <taxon>rosids</taxon>
        <taxon>fabids</taxon>
        <taxon>Fabales</taxon>
        <taxon>Fabaceae</taxon>
        <taxon>Papilionoideae</taxon>
        <taxon>50 kb inversion clade</taxon>
        <taxon>genistoids sensu lato</taxon>
        <taxon>core genistoids</taxon>
        <taxon>Genisteae</taxon>
        <taxon>Lupinus</taxon>
    </lineage>
</organism>
<evidence type="ECO:0000256" key="3">
    <source>
        <dbReference type="ARBA" id="ARBA00022723"/>
    </source>
</evidence>
<keyword evidence="5 9" id="KW-0408">Iron</keyword>
<accession>A0A6A5LME2</accession>
<evidence type="ECO:0000256" key="4">
    <source>
        <dbReference type="ARBA" id="ARBA00023002"/>
    </source>
</evidence>
<dbReference type="InterPro" id="IPR027443">
    <property type="entry name" value="IPNS-like_sf"/>
</dbReference>
<keyword evidence="3 9" id="KW-0479">Metal-binding</keyword>
<dbReference type="Gene3D" id="2.60.120.330">
    <property type="entry name" value="B-lactam Antibiotic, Isopenicillin N Synthase, Chain"/>
    <property type="match status" value="1"/>
</dbReference>
<keyword evidence="10" id="KW-0223">Dioxygenase</keyword>
<dbReference type="InterPro" id="IPR050231">
    <property type="entry name" value="Iron_ascorbate_oxido_reductase"/>
</dbReference>
<evidence type="ECO:0000256" key="5">
    <source>
        <dbReference type="ARBA" id="ARBA00023004"/>
    </source>
</evidence>
<dbReference type="Pfam" id="PF03171">
    <property type="entry name" value="2OG-FeII_Oxy"/>
    <property type="match status" value="1"/>
</dbReference>
<dbReference type="OrthoDB" id="288590at2759"/>
<dbReference type="PROSITE" id="PS51471">
    <property type="entry name" value="FE2OG_OXY"/>
    <property type="match status" value="1"/>
</dbReference>
<dbReference type="InterPro" id="IPR026992">
    <property type="entry name" value="DIOX_N"/>
</dbReference>
<dbReference type="EMBL" id="WOCE01000017">
    <property type="protein sequence ID" value="KAE9595565.1"/>
    <property type="molecule type" value="Genomic_DNA"/>
</dbReference>
<dbReference type="GO" id="GO:0045544">
    <property type="term" value="F:gibberellin 20-oxidase activity"/>
    <property type="evidence" value="ECO:0007669"/>
    <property type="project" value="UniProtKB-ARBA"/>
</dbReference>
<comment type="pathway">
    <text evidence="6">Plant hormone biosynthesis; gibberellin biosynthesis.</text>
</comment>
<dbReference type="FunFam" id="2.60.120.330:FF:000003">
    <property type="entry name" value="Gibberellin 20 oxidase 2"/>
    <property type="match status" value="1"/>
</dbReference>
<keyword evidence="11" id="KW-1185">Reference proteome</keyword>